<dbReference type="PROSITE" id="PS50158">
    <property type="entry name" value="ZF_CCHC"/>
    <property type="match status" value="1"/>
</dbReference>
<organism evidence="4 5">
    <name type="scientific">Dunaliella salina</name>
    <name type="common">Green alga</name>
    <name type="synonym">Protococcus salinus</name>
    <dbReference type="NCBI Taxonomy" id="3046"/>
    <lineage>
        <taxon>Eukaryota</taxon>
        <taxon>Viridiplantae</taxon>
        <taxon>Chlorophyta</taxon>
        <taxon>core chlorophytes</taxon>
        <taxon>Chlorophyceae</taxon>
        <taxon>CS clade</taxon>
        <taxon>Chlamydomonadales</taxon>
        <taxon>Dunaliellaceae</taxon>
        <taxon>Dunaliella</taxon>
    </lineage>
</organism>
<reference evidence="4" key="1">
    <citation type="submission" date="2017-08" db="EMBL/GenBank/DDBJ databases">
        <authorList>
            <person name="Polle J.E."/>
            <person name="Barry K."/>
            <person name="Cushman J."/>
            <person name="Schmutz J."/>
            <person name="Tran D."/>
            <person name="Hathwaick L.T."/>
            <person name="Yim W.C."/>
            <person name="Jenkins J."/>
            <person name="Mckie-Krisberg Z.M."/>
            <person name="Prochnik S."/>
            <person name="Lindquist E."/>
            <person name="Dockter R.B."/>
            <person name="Adam C."/>
            <person name="Molina H."/>
            <person name="Bunkerborg J."/>
            <person name="Jin E."/>
            <person name="Buchheim M."/>
            <person name="Magnuson J."/>
        </authorList>
    </citation>
    <scope>NUCLEOTIDE SEQUENCE</scope>
    <source>
        <strain evidence="4">CCAP 19/18</strain>
    </source>
</reference>
<dbReference type="SUPFAM" id="SSF57756">
    <property type="entry name" value="Retrovirus zinc finger-like domains"/>
    <property type="match status" value="1"/>
</dbReference>
<dbReference type="InterPro" id="IPR036875">
    <property type="entry name" value="Znf_CCHC_sf"/>
</dbReference>
<keyword evidence="1" id="KW-0479">Metal-binding</keyword>
<keyword evidence="1" id="KW-0863">Zinc-finger</keyword>
<evidence type="ECO:0000313" key="5">
    <source>
        <dbReference type="Proteomes" id="UP000815325"/>
    </source>
</evidence>
<dbReference type="SMART" id="SM00343">
    <property type="entry name" value="ZnF_C2HC"/>
    <property type="match status" value="1"/>
</dbReference>
<dbReference type="EMBL" id="MU069460">
    <property type="protein sequence ID" value="KAF5842523.1"/>
    <property type="molecule type" value="Genomic_DNA"/>
</dbReference>
<feature type="compositionally biased region" description="Basic and acidic residues" evidence="2">
    <location>
        <begin position="705"/>
        <end position="724"/>
    </location>
</feature>
<feature type="domain" description="CCHC-type" evidence="3">
    <location>
        <begin position="640"/>
        <end position="654"/>
    </location>
</feature>
<keyword evidence="5" id="KW-1185">Reference proteome</keyword>
<dbReference type="Pfam" id="PF00098">
    <property type="entry name" value="zf-CCHC"/>
    <property type="match status" value="1"/>
</dbReference>
<feature type="compositionally biased region" description="Low complexity" evidence="2">
    <location>
        <begin position="109"/>
        <end position="118"/>
    </location>
</feature>
<comment type="caution">
    <text evidence="4">The sequence shown here is derived from an EMBL/GenBank/DDBJ whole genome shotgun (WGS) entry which is preliminary data.</text>
</comment>
<dbReference type="Proteomes" id="UP000815325">
    <property type="component" value="Unassembled WGS sequence"/>
</dbReference>
<evidence type="ECO:0000313" key="4">
    <source>
        <dbReference type="EMBL" id="KAF5842523.1"/>
    </source>
</evidence>
<sequence length="835" mass="88537">MRFWKQWQGWRRLKEVGSSPHLWRSYCKRKYATPQTALYEDDWKRMFNERNGFGNPFRAQRVYAAAGHANTVDEIAAVAVRESACLVAQGSCVHLLHLQPPLVSSQAAAPVARSAPSSNQQHCHSPSLPSSPLTLPLSAAATVATTATAATAAEPGATRFVGQGSRSAPVIPGAGPRAAAQLCGKLDMGDSTPTALSFLPGMSDASLQSGLPSNMLAAAGTLQGNLQLLAFEEDPVWGGDKPSHRVRMEPLVCRASGSGGIKRTGVARDVMDSWSFVTIASHSSNSNSRSCSNSSVCTPSGRITNRTAPQASSAANPHVLLAGSVSASHCSRCWDAYLPWLCSHKQHAALAALCVCDTRHPGYVAERFALQHRSLYPQLATARAHYVFTSHADCPLCVWDLRRMSIPVFASNSRNLDHQTEGPLGRAANPAPNQAMLLDASEDLLLGRALNGTMWLWDLAELLGWQDSSGGLGVWEALEYLSPWESHSLPPKAWPVCLGALPPGANYLPVTCLLDASNPTSILLVTDPRNHDHASEGEGAEDADDEEALEIARQQQQLLEMGDNDLSRAATKEGESMKQEQAVLHGRSHLEGASCAGQAGASQAHAGAHIDGSRESRGVRKGWEGFGSWYSGEYGIGLDCWNCGARGHFMRDCPVLAAASVGVRGEQGGWRKGGWKYAVASEEHCGAGEGECGAAPEGDIGVASEGERGVQDEGGRPRDTLWGEHCEGGGASRGVEVCVDKGVKWVGGDADAWVDGAGDACDKSNACQDMDGNHGSMCGKGGTEDVAGWNQQEQHLQQQPQPLSGAAEISEGAAPVLSAGGIGEQLVRISFCRRE</sequence>
<proteinExistence type="predicted"/>
<keyword evidence="1" id="KW-0862">Zinc</keyword>
<feature type="region of interest" description="Disordered" evidence="2">
    <location>
        <begin position="109"/>
        <end position="130"/>
    </location>
</feature>
<gene>
    <name evidence="4" type="ORF">DUNSADRAFT_6765</name>
</gene>
<evidence type="ECO:0000256" key="2">
    <source>
        <dbReference type="SAM" id="MobiDB-lite"/>
    </source>
</evidence>
<evidence type="ECO:0000259" key="3">
    <source>
        <dbReference type="PROSITE" id="PS50158"/>
    </source>
</evidence>
<protein>
    <recommendedName>
        <fullName evidence="3">CCHC-type domain-containing protein</fullName>
    </recommendedName>
</protein>
<feature type="region of interest" description="Disordered" evidence="2">
    <location>
        <begin position="688"/>
        <end position="724"/>
    </location>
</feature>
<dbReference type="InterPro" id="IPR001878">
    <property type="entry name" value="Znf_CCHC"/>
</dbReference>
<accession>A0ABQ7H6S9</accession>
<evidence type="ECO:0000256" key="1">
    <source>
        <dbReference type="PROSITE-ProRule" id="PRU00047"/>
    </source>
</evidence>
<name>A0ABQ7H6S9_DUNSA</name>